<dbReference type="InterPro" id="IPR036393">
    <property type="entry name" value="AceGlu_kinase-like_sf"/>
</dbReference>
<dbReference type="FunFam" id="3.40.1160.10:FF:000007">
    <property type="entry name" value="Carbamate kinase"/>
    <property type="match status" value="1"/>
</dbReference>
<evidence type="ECO:0000256" key="2">
    <source>
        <dbReference type="ARBA" id="ARBA00022679"/>
    </source>
</evidence>
<dbReference type="Gene3D" id="3.40.1160.10">
    <property type="entry name" value="Acetylglutamate kinase-like"/>
    <property type="match status" value="1"/>
</dbReference>
<feature type="domain" description="Aspartate/glutamate/uridylate kinase" evidence="6">
    <location>
        <begin position="4"/>
        <end position="295"/>
    </location>
</feature>
<evidence type="ECO:0000256" key="1">
    <source>
        <dbReference type="ARBA" id="ARBA00011066"/>
    </source>
</evidence>
<evidence type="ECO:0000256" key="3">
    <source>
        <dbReference type="ARBA" id="ARBA00022777"/>
    </source>
</evidence>
<protein>
    <recommendedName>
        <fullName evidence="4 5">Carbamate kinase</fullName>
    </recommendedName>
</protein>
<dbReference type="NCBIfam" id="NF009007">
    <property type="entry name" value="PRK12352.1"/>
    <property type="match status" value="1"/>
</dbReference>
<dbReference type="Proteomes" id="UP000297288">
    <property type="component" value="Unassembled WGS sequence"/>
</dbReference>
<comment type="similarity">
    <text evidence="1 5">Belongs to the carbamate kinase family.</text>
</comment>
<dbReference type="GO" id="GO:0005829">
    <property type="term" value="C:cytosol"/>
    <property type="evidence" value="ECO:0007669"/>
    <property type="project" value="TreeGrafter"/>
</dbReference>
<accession>A0A4Z0W7U7</accession>
<evidence type="ECO:0000256" key="4">
    <source>
        <dbReference type="NCBIfam" id="TIGR00746"/>
    </source>
</evidence>
<dbReference type="SUPFAM" id="SSF53633">
    <property type="entry name" value="Carbamate kinase-like"/>
    <property type="match status" value="1"/>
</dbReference>
<comment type="caution">
    <text evidence="7">The sequence shown here is derived from an EMBL/GenBank/DDBJ whole genome shotgun (WGS) entry which is preliminary data.</text>
</comment>
<dbReference type="InterPro" id="IPR003964">
    <property type="entry name" value="Carb_kinase"/>
</dbReference>
<name>A0A4Z0W7U7_9BACT</name>
<dbReference type="EMBL" id="SRME01000001">
    <property type="protein sequence ID" value="TGG89342.1"/>
    <property type="molecule type" value="Genomic_DNA"/>
</dbReference>
<dbReference type="PRINTS" id="PR01469">
    <property type="entry name" value="CARBMTKINASE"/>
</dbReference>
<dbReference type="CDD" id="cd04235">
    <property type="entry name" value="AAK_CK"/>
    <property type="match status" value="1"/>
</dbReference>
<dbReference type="PANTHER" id="PTHR30409">
    <property type="entry name" value="CARBAMATE KINASE"/>
    <property type="match status" value="1"/>
</dbReference>
<dbReference type="NCBIfam" id="TIGR00746">
    <property type="entry name" value="arcC"/>
    <property type="match status" value="1"/>
</dbReference>
<dbReference type="PIRSF" id="PIRSF000723">
    <property type="entry name" value="Carbamate_kin"/>
    <property type="match status" value="1"/>
</dbReference>
<proteinExistence type="inferred from homology"/>
<keyword evidence="2 5" id="KW-0808">Transferase</keyword>
<keyword evidence="3 5" id="KW-0418">Kinase</keyword>
<evidence type="ECO:0000313" key="7">
    <source>
        <dbReference type="EMBL" id="TGG89342.1"/>
    </source>
</evidence>
<dbReference type="AlphaFoldDB" id="A0A4Z0W7U7"/>
<evidence type="ECO:0000256" key="5">
    <source>
        <dbReference type="PIRNR" id="PIRNR000723"/>
    </source>
</evidence>
<dbReference type="OrthoDB" id="9766717at2"/>
<dbReference type="GO" id="GO:0019546">
    <property type="term" value="P:L-arginine deiminase pathway"/>
    <property type="evidence" value="ECO:0007669"/>
    <property type="project" value="TreeGrafter"/>
</dbReference>
<sequence length="313" mass="34208">MAKKLAVIAIGGNAVNRPGEVPNAENMLKNISETASYLADMIEKDYDIVITHGNGPQVGNILIQQDIAKDKVPPFPMDVNGAMTQGYLGYMIIKSLKNILVERGIEKEIASVVTQIVVDEKDEGFKNPSKPVGPFYTEKEGKQLQEEKGWDFKEDSGRGWRRVVPSPIPLEVIEKKIIQKLVDEDFLVVAGGGGGIPVIKKDGKIIGVEAVIDKDRASALIAKDLNADEFIILTAVEKVALNFGKENQKDLDELTVEEAEKYMSEGHFAKGSMLPKIEACLSFVKESGKPALITDMQKLTEALEGKTGTKIVK</sequence>
<dbReference type="InterPro" id="IPR001048">
    <property type="entry name" value="Asp/Glu/Uridylate_kinase"/>
</dbReference>
<organism evidence="7 8">
    <name type="scientific">Geotoga petraea</name>
    <dbReference type="NCBI Taxonomy" id="28234"/>
    <lineage>
        <taxon>Bacteria</taxon>
        <taxon>Thermotogati</taxon>
        <taxon>Thermotogota</taxon>
        <taxon>Thermotogae</taxon>
        <taxon>Petrotogales</taxon>
        <taxon>Petrotogaceae</taxon>
        <taxon>Geotoga</taxon>
    </lineage>
</organism>
<gene>
    <name evidence="7" type="primary">arcC</name>
    <name evidence="7" type="ORF">E4650_01515</name>
</gene>
<dbReference type="PANTHER" id="PTHR30409:SF1">
    <property type="entry name" value="CARBAMATE KINASE-RELATED"/>
    <property type="match status" value="1"/>
</dbReference>
<evidence type="ECO:0000259" key="6">
    <source>
        <dbReference type="Pfam" id="PF00696"/>
    </source>
</evidence>
<evidence type="ECO:0000313" key="8">
    <source>
        <dbReference type="Proteomes" id="UP000297288"/>
    </source>
</evidence>
<dbReference type="GO" id="GO:0008804">
    <property type="term" value="F:carbamate kinase activity"/>
    <property type="evidence" value="ECO:0007669"/>
    <property type="project" value="UniProtKB-UniRule"/>
</dbReference>
<dbReference type="Pfam" id="PF00696">
    <property type="entry name" value="AA_kinase"/>
    <property type="match status" value="1"/>
</dbReference>
<reference evidence="7 8" key="1">
    <citation type="submission" date="2019-04" db="EMBL/GenBank/DDBJ databases">
        <title>Draft genome sequence data and analysis of a Fermenting Bacterium, Geotoga petraea strain HO-Geo1, isolated from heavy-oil petroleum reservoir in Russia.</title>
        <authorList>
            <person name="Grouzdev D.S."/>
            <person name="Semenova E.M."/>
            <person name="Sokolova D.S."/>
            <person name="Tourova T.P."/>
            <person name="Poltaraus A.B."/>
            <person name="Nazina T.N."/>
        </authorList>
    </citation>
    <scope>NUCLEOTIDE SEQUENCE [LARGE SCALE GENOMIC DNA]</scope>
    <source>
        <strain evidence="7 8">HO-Geo1</strain>
    </source>
</reference>